<reference evidence="2" key="1">
    <citation type="journal article" date="2019" name="Int. J. Syst. Evol. Microbiol.">
        <title>The Global Catalogue of Microorganisms (GCM) 10K type strain sequencing project: providing services to taxonomists for standard genome sequencing and annotation.</title>
        <authorList>
            <consortium name="The Broad Institute Genomics Platform"/>
            <consortium name="The Broad Institute Genome Sequencing Center for Infectious Disease"/>
            <person name="Wu L."/>
            <person name="Ma J."/>
        </authorList>
    </citation>
    <scope>NUCLEOTIDE SEQUENCE [LARGE SCALE GENOMIC DNA]</scope>
    <source>
        <strain evidence="2">JCM 31486</strain>
    </source>
</reference>
<comment type="caution">
    <text evidence="1">The sequence shown here is derived from an EMBL/GenBank/DDBJ whole genome shotgun (WGS) entry which is preliminary data.</text>
</comment>
<dbReference type="EMBL" id="JBHTIS010004134">
    <property type="protein sequence ID" value="MFD1052108.1"/>
    <property type="molecule type" value="Genomic_DNA"/>
</dbReference>
<name>A0ABW3MPQ2_9PSEU</name>
<evidence type="ECO:0000313" key="1">
    <source>
        <dbReference type="EMBL" id="MFD1052108.1"/>
    </source>
</evidence>
<protein>
    <submittedName>
        <fullName evidence="1">Uncharacterized protein</fullName>
    </submittedName>
</protein>
<gene>
    <name evidence="1" type="ORF">ACFQ1S_44320</name>
</gene>
<proteinExistence type="predicted"/>
<sequence length="70" mass="7331">MARLTNVDTLDSSSAAAWYAPSNAARAPAISPPWSSCTPSLFNSFHRVTAGPPSVRCTSTSPIRPGIART</sequence>
<keyword evidence="2" id="KW-1185">Reference proteome</keyword>
<dbReference type="Proteomes" id="UP001597045">
    <property type="component" value="Unassembled WGS sequence"/>
</dbReference>
<organism evidence="1 2">
    <name type="scientific">Kibdelosporangium lantanae</name>
    <dbReference type="NCBI Taxonomy" id="1497396"/>
    <lineage>
        <taxon>Bacteria</taxon>
        <taxon>Bacillati</taxon>
        <taxon>Actinomycetota</taxon>
        <taxon>Actinomycetes</taxon>
        <taxon>Pseudonocardiales</taxon>
        <taxon>Pseudonocardiaceae</taxon>
        <taxon>Kibdelosporangium</taxon>
    </lineage>
</organism>
<evidence type="ECO:0000313" key="2">
    <source>
        <dbReference type="Proteomes" id="UP001597045"/>
    </source>
</evidence>
<feature type="non-terminal residue" evidence="1">
    <location>
        <position position="70"/>
    </location>
</feature>
<accession>A0ABW3MPQ2</accession>